<protein>
    <submittedName>
        <fullName evidence="1">Uncharacterized protein</fullName>
    </submittedName>
</protein>
<evidence type="ECO:0000313" key="1">
    <source>
        <dbReference type="EMBL" id="KAB8304600.1"/>
    </source>
</evidence>
<evidence type="ECO:0000313" key="2">
    <source>
        <dbReference type="Proteomes" id="UP000326757"/>
    </source>
</evidence>
<accession>A0A5N6KLB9</accession>
<dbReference type="EMBL" id="VIGI01000001">
    <property type="protein sequence ID" value="KAB8304600.1"/>
    <property type="molecule type" value="Genomic_DNA"/>
</dbReference>
<dbReference type="AlphaFoldDB" id="A0A5N6KLB9"/>
<sequence length="72" mass="8615">MGARGIFNWQRSRCYDVFIFLYEDDAGWKGRLGEQYGMTSSRTFLSFLLNAWLGFDVDVFNLYSTYRYEQKI</sequence>
<gene>
    <name evidence="1" type="ORF">EYC80_003977</name>
</gene>
<name>A0A5N6KLB9_MONLA</name>
<comment type="caution">
    <text evidence="1">The sequence shown here is derived from an EMBL/GenBank/DDBJ whole genome shotgun (WGS) entry which is preliminary data.</text>
</comment>
<dbReference type="Proteomes" id="UP000326757">
    <property type="component" value="Unassembled WGS sequence"/>
</dbReference>
<proteinExistence type="predicted"/>
<organism evidence="1 2">
    <name type="scientific">Monilinia laxa</name>
    <name type="common">Brown rot fungus</name>
    <name type="synonym">Sclerotinia laxa</name>
    <dbReference type="NCBI Taxonomy" id="61186"/>
    <lineage>
        <taxon>Eukaryota</taxon>
        <taxon>Fungi</taxon>
        <taxon>Dikarya</taxon>
        <taxon>Ascomycota</taxon>
        <taxon>Pezizomycotina</taxon>
        <taxon>Leotiomycetes</taxon>
        <taxon>Helotiales</taxon>
        <taxon>Sclerotiniaceae</taxon>
        <taxon>Monilinia</taxon>
    </lineage>
</organism>
<reference evidence="1 2" key="1">
    <citation type="submission" date="2019-06" db="EMBL/GenBank/DDBJ databases">
        <title>Genome Sequence of the Brown Rot Fungal Pathogen Monilinia laxa.</title>
        <authorList>
            <person name="De Miccolis Angelini R.M."/>
            <person name="Landi L."/>
            <person name="Abate D."/>
            <person name="Pollastro S."/>
            <person name="Romanazzi G."/>
            <person name="Faretra F."/>
        </authorList>
    </citation>
    <scope>NUCLEOTIDE SEQUENCE [LARGE SCALE GENOMIC DNA]</scope>
    <source>
        <strain evidence="1 2">Mlax316</strain>
    </source>
</reference>
<keyword evidence="2" id="KW-1185">Reference proteome</keyword>